<reference evidence="2 3" key="1">
    <citation type="submission" date="2015-04" db="EMBL/GenBank/DDBJ databases">
        <title>Microcin producing Clostridium sp. JC272T.</title>
        <authorList>
            <person name="Jyothsna T."/>
            <person name="Sasikala C."/>
            <person name="Ramana C."/>
        </authorList>
    </citation>
    <scope>NUCLEOTIDE SEQUENCE [LARGE SCALE GENOMIC DNA]</scope>
    <source>
        <strain evidence="2 3">JC272</strain>
    </source>
</reference>
<dbReference type="PATRIC" id="fig|1629550.3.peg.370"/>
<dbReference type="RefSeq" id="WP_046822240.1">
    <property type="nucleotide sequence ID" value="NZ_LBBT01000099.1"/>
</dbReference>
<feature type="transmembrane region" description="Helical" evidence="1">
    <location>
        <begin position="199"/>
        <end position="220"/>
    </location>
</feature>
<keyword evidence="1" id="KW-0812">Transmembrane</keyword>
<dbReference type="OrthoDB" id="2088319at2"/>
<keyword evidence="1" id="KW-0472">Membrane</keyword>
<comment type="caution">
    <text evidence="2">The sequence shown here is derived from an EMBL/GenBank/DDBJ whole genome shotgun (WGS) entry which is preliminary data.</text>
</comment>
<keyword evidence="3" id="KW-1185">Reference proteome</keyword>
<organism evidence="2 3">
    <name type="scientific">Paraclostridium benzoelyticum</name>
    <dbReference type="NCBI Taxonomy" id="1629550"/>
    <lineage>
        <taxon>Bacteria</taxon>
        <taxon>Bacillati</taxon>
        <taxon>Bacillota</taxon>
        <taxon>Clostridia</taxon>
        <taxon>Peptostreptococcales</taxon>
        <taxon>Peptostreptococcaceae</taxon>
        <taxon>Paraclostridium</taxon>
    </lineage>
</organism>
<feature type="transmembrane region" description="Helical" evidence="1">
    <location>
        <begin position="349"/>
        <end position="369"/>
    </location>
</feature>
<evidence type="ECO:0000313" key="2">
    <source>
        <dbReference type="EMBL" id="KKY02192.1"/>
    </source>
</evidence>
<evidence type="ECO:0000256" key="1">
    <source>
        <dbReference type="SAM" id="Phobius"/>
    </source>
</evidence>
<feature type="transmembrane region" description="Helical" evidence="1">
    <location>
        <begin position="314"/>
        <end position="337"/>
    </location>
</feature>
<sequence>MNNKNNDLTFSNHRNYCETDGYDLSNMEIDSINLNYEKVCSECGKVYNNLSLYCEECGNELILASESEKHLNIYNLLDGDLHKKEKLKMWTNNFEIKRRILAPLFSICILFIISIWIKFFINFAGLEVNKFLNVSSIMLGLNLVPLKIVSSSVIGLGNMGISMSFVIVLIIPFITILVSSLFFIKKEFLNGKNIIKEAFVLSFIYGLTLGIISILGKQFINLSMGEYYTMSIVVKYSFFRSVLNGIAISFLPAYVALYFKTKDKKIEINIFNRVLKTIGFTYFLILSLMVLGMFFNKIFLSGRGLSGLIAYPQLALYILHFINLIPVGLGNSIISIFNMGDINLYLNNSMVLLIYAIMLLNIVILVVSGYDIKNRVNNKKYIKYFSLVYSVVIASSIFLSKIDTSGSLSLLESQNYDMYSYIGSSAIVGLIISFIYSYILINIGYKLNKE</sequence>
<name>A0A0M3DLC5_9FIRM</name>
<feature type="transmembrane region" description="Helical" evidence="1">
    <location>
        <begin position="241"/>
        <end position="259"/>
    </location>
</feature>
<dbReference type="EMBL" id="LBBT01000099">
    <property type="protein sequence ID" value="KKY02192.1"/>
    <property type="molecule type" value="Genomic_DNA"/>
</dbReference>
<feature type="transmembrane region" description="Helical" evidence="1">
    <location>
        <begin position="161"/>
        <end position="184"/>
    </location>
</feature>
<protein>
    <submittedName>
        <fullName evidence="2">Uncharacterized protein</fullName>
    </submittedName>
</protein>
<feature type="transmembrane region" description="Helical" evidence="1">
    <location>
        <begin position="419"/>
        <end position="441"/>
    </location>
</feature>
<proteinExistence type="predicted"/>
<gene>
    <name evidence="2" type="ORF">VN21_04480</name>
</gene>
<accession>A0A0M3DLC5</accession>
<dbReference type="AlphaFoldDB" id="A0A0M3DLC5"/>
<feature type="transmembrane region" description="Helical" evidence="1">
    <location>
        <begin position="381"/>
        <end position="399"/>
    </location>
</feature>
<feature type="transmembrane region" description="Helical" evidence="1">
    <location>
        <begin position="131"/>
        <end position="149"/>
    </location>
</feature>
<feature type="transmembrane region" description="Helical" evidence="1">
    <location>
        <begin position="100"/>
        <end position="119"/>
    </location>
</feature>
<evidence type="ECO:0000313" key="3">
    <source>
        <dbReference type="Proteomes" id="UP000034407"/>
    </source>
</evidence>
<dbReference type="Proteomes" id="UP000034407">
    <property type="component" value="Unassembled WGS sequence"/>
</dbReference>
<feature type="transmembrane region" description="Helical" evidence="1">
    <location>
        <begin position="279"/>
        <end position="302"/>
    </location>
</feature>
<keyword evidence="1" id="KW-1133">Transmembrane helix</keyword>